<sequence>MSPVVDSVSFSLSKIRAYKLYRQTVRELSELSDRELADLGFARFDIARVAREGAFA</sequence>
<dbReference type="EMBL" id="VOSK01000094">
    <property type="protein sequence ID" value="MPR27540.1"/>
    <property type="molecule type" value="Genomic_DNA"/>
</dbReference>
<dbReference type="RefSeq" id="WP_152713862.1">
    <property type="nucleotide sequence ID" value="NZ_VOSJ01000040.1"/>
</dbReference>
<comment type="caution">
    <text evidence="2">The sequence shown here is derived from an EMBL/GenBank/DDBJ whole genome shotgun (WGS) entry which is preliminary data.</text>
</comment>
<reference evidence="2 3" key="1">
    <citation type="journal article" date="2019" name="Syst. Appl. Microbiol.">
        <title>Microvirga tunisiensis sp. nov., a root nodule symbiotic bacterium isolated from Lupinus micranthus and L. luteus grown in Northern Tunisia.</title>
        <authorList>
            <person name="Msaddak A."/>
            <person name="Rejili M."/>
            <person name="Duran D."/>
            <person name="Mars M."/>
            <person name="Palacios J.M."/>
            <person name="Ruiz-Argueso T."/>
            <person name="Rey L."/>
            <person name="Imperial J."/>
        </authorList>
    </citation>
    <scope>NUCLEOTIDE SEQUENCE [LARGE SCALE GENOMIC DNA]</scope>
    <source>
        <strain evidence="2 3">Lmie10</strain>
    </source>
</reference>
<accession>A0A5N7MLN4</accession>
<proteinExistence type="predicted"/>
<name>A0A5N7MLN4_9HYPH</name>
<evidence type="ECO:0000313" key="3">
    <source>
        <dbReference type="Proteomes" id="UP000403266"/>
    </source>
</evidence>
<evidence type="ECO:0000313" key="2">
    <source>
        <dbReference type="EMBL" id="MPR27540.1"/>
    </source>
</evidence>
<dbReference type="Proteomes" id="UP000403266">
    <property type="component" value="Unassembled WGS sequence"/>
</dbReference>
<organism evidence="2 3">
    <name type="scientific">Microvirga tunisiensis</name>
    <dbReference type="NCBI Taxonomy" id="2108360"/>
    <lineage>
        <taxon>Bacteria</taxon>
        <taxon>Pseudomonadati</taxon>
        <taxon>Pseudomonadota</taxon>
        <taxon>Alphaproteobacteria</taxon>
        <taxon>Hyphomicrobiales</taxon>
        <taxon>Methylobacteriaceae</taxon>
        <taxon>Microvirga</taxon>
    </lineage>
</organism>
<keyword evidence="3" id="KW-1185">Reference proteome</keyword>
<evidence type="ECO:0000259" key="1">
    <source>
        <dbReference type="Pfam" id="PF06568"/>
    </source>
</evidence>
<dbReference type="InterPro" id="IPR009506">
    <property type="entry name" value="YjiS-like"/>
</dbReference>
<dbReference type="Pfam" id="PF06568">
    <property type="entry name" value="YjiS-like"/>
    <property type="match status" value="1"/>
</dbReference>
<dbReference type="AlphaFoldDB" id="A0A5N7MLN4"/>
<feature type="domain" description="YjiS-like" evidence="1">
    <location>
        <begin position="13"/>
        <end position="46"/>
    </location>
</feature>
<gene>
    <name evidence="2" type="ORF">FS320_20740</name>
</gene>
<protein>
    <submittedName>
        <fullName evidence="2">DUF1127 domain-containing protein</fullName>
    </submittedName>
</protein>
<dbReference type="OrthoDB" id="8244198at2"/>